<dbReference type="GeneID" id="92921888"/>
<evidence type="ECO:0000313" key="3">
    <source>
        <dbReference type="Proteomes" id="UP000013024"/>
    </source>
</evidence>
<reference evidence="2 3" key="1">
    <citation type="submission" date="2013-02" db="EMBL/GenBank/DDBJ databases">
        <title>The Genome Sequence of Acinetobacter calcoaceticus CIP 81.8.</title>
        <authorList>
            <consortium name="The Broad Institute Genome Sequencing Platform"/>
            <consortium name="The Broad Institute Genome Sequencing Center for Infectious Disease"/>
            <person name="Cerqueira G."/>
            <person name="Feldgarden M."/>
            <person name="Courvalin P."/>
            <person name="Perichon B."/>
            <person name="Grillot-Courvalin C."/>
            <person name="Clermont D."/>
            <person name="Rocha E."/>
            <person name="Yoon E.-J."/>
            <person name="Nemec A."/>
            <person name="Walker B."/>
            <person name="Young S.K."/>
            <person name="Zeng Q."/>
            <person name="Gargeya S."/>
            <person name="Fitzgerald M."/>
            <person name="Haas B."/>
            <person name="Abouelleil A."/>
            <person name="Alvarado L."/>
            <person name="Arachchi H.M."/>
            <person name="Berlin A.M."/>
            <person name="Chapman S.B."/>
            <person name="Dewar J."/>
            <person name="Goldberg J."/>
            <person name="Griggs A."/>
            <person name="Gujja S."/>
            <person name="Hansen M."/>
            <person name="Howarth C."/>
            <person name="Imamovic A."/>
            <person name="Larimer J."/>
            <person name="McCowan C."/>
            <person name="Murphy C."/>
            <person name="Neiman D."/>
            <person name="Pearson M."/>
            <person name="Priest M."/>
            <person name="Roberts A."/>
            <person name="Saif S."/>
            <person name="Shea T."/>
            <person name="Sisk P."/>
            <person name="Sykes S."/>
            <person name="Wortman J."/>
            <person name="Nusbaum C."/>
            <person name="Birren B."/>
        </authorList>
    </citation>
    <scope>NUCLEOTIDE SEQUENCE [LARGE SCALE GENOMIC DNA]</scope>
    <source>
        <strain evidence="2 3">CIP 81.8</strain>
    </source>
</reference>
<dbReference type="RefSeq" id="WP_005047260.1">
    <property type="nucleotide sequence ID" value="NZ_KB849780.1"/>
</dbReference>
<comment type="caution">
    <text evidence="2">The sequence shown here is derived from an EMBL/GenBank/DDBJ whole genome shotgun (WGS) entry which is preliminary data.</text>
</comment>
<evidence type="ECO:0000256" key="1">
    <source>
        <dbReference type="SAM" id="Phobius"/>
    </source>
</evidence>
<keyword evidence="3" id="KW-1185">Reference proteome</keyword>
<organism evidence="2 3">
    <name type="scientific">Acinetobacter calcoaceticus DSM 30006 = CIP 81.8</name>
    <dbReference type="NCBI Taxonomy" id="981331"/>
    <lineage>
        <taxon>Bacteria</taxon>
        <taxon>Pseudomonadati</taxon>
        <taxon>Pseudomonadota</taxon>
        <taxon>Gammaproteobacteria</taxon>
        <taxon>Moraxellales</taxon>
        <taxon>Moraxellaceae</taxon>
        <taxon>Acinetobacter</taxon>
        <taxon>Acinetobacter calcoaceticus/baumannii complex</taxon>
    </lineage>
</organism>
<name>A0ABP2UF45_ACICA</name>
<keyword evidence="1" id="KW-0472">Membrane</keyword>
<keyword evidence="1" id="KW-0812">Transmembrane</keyword>
<proteinExistence type="predicted"/>
<gene>
    <name evidence="2" type="ORF">F936_02087</name>
</gene>
<feature type="transmembrane region" description="Helical" evidence="1">
    <location>
        <begin position="20"/>
        <end position="42"/>
    </location>
</feature>
<dbReference type="Proteomes" id="UP000013024">
    <property type="component" value="Unassembled WGS sequence"/>
</dbReference>
<sequence>MSKLKVDGKMSEKGADRAGLMQAITNLGLALGIIVIAIILALK</sequence>
<dbReference type="EMBL" id="APQI01000004">
    <property type="protein sequence ID" value="ENV99004.1"/>
    <property type="molecule type" value="Genomic_DNA"/>
</dbReference>
<accession>A0ABP2UF45</accession>
<keyword evidence="1" id="KW-1133">Transmembrane helix</keyword>
<evidence type="ECO:0000313" key="2">
    <source>
        <dbReference type="EMBL" id="ENV99004.1"/>
    </source>
</evidence>
<protein>
    <submittedName>
        <fullName evidence="2">Uncharacterized protein</fullName>
    </submittedName>
</protein>